<organism evidence="2 3">
    <name type="scientific">Negadavirga shengliensis</name>
    <dbReference type="NCBI Taxonomy" id="1389218"/>
    <lineage>
        <taxon>Bacteria</taxon>
        <taxon>Pseudomonadati</taxon>
        <taxon>Bacteroidota</taxon>
        <taxon>Cytophagia</taxon>
        <taxon>Cytophagales</taxon>
        <taxon>Cyclobacteriaceae</taxon>
        <taxon>Negadavirga</taxon>
    </lineage>
</organism>
<evidence type="ECO:0000313" key="3">
    <source>
        <dbReference type="Proteomes" id="UP001595818"/>
    </source>
</evidence>
<keyword evidence="3" id="KW-1185">Reference proteome</keyword>
<dbReference type="Proteomes" id="UP001595818">
    <property type="component" value="Unassembled WGS sequence"/>
</dbReference>
<comment type="caution">
    <text evidence="2">The sequence shown here is derived from an EMBL/GenBank/DDBJ whole genome shotgun (WGS) entry which is preliminary data.</text>
</comment>
<reference evidence="3" key="1">
    <citation type="journal article" date="2019" name="Int. J. Syst. Evol. Microbiol.">
        <title>The Global Catalogue of Microorganisms (GCM) 10K type strain sequencing project: providing services to taxonomists for standard genome sequencing and annotation.</title>
        <authorList>
            <consortium name="The Broad Institute Genomics Platform"/>
            <consortium name="The Broad Institute Genome Sequencing Center for Infectious Disease"/>
            <person name="Wu L."/>
            <person name="Ma J."/>
        </authorList>
    </citation>
    <scope>NUCLEOTIDE SEQUENCE [LARGE SCALE GENOMIC DNA]</scope>
    <source>
        <strain evidence="3">CGMCC 4.7466</strain>
    </source>
</reference>
<keyword evidence="1" id="KW-1133">Transmembrane helix</keyword>
<evidence type="ECO:0000313" key="2">
    <source>
        <dbReference type="EMBL" id="MFC4870145.1"/>
    </source>
</evidence>
<proteinExistence type="predicted"/>
<protein>
    <submittedName>
        <fullName evidence="2">Uncharacterized protein</fullName>
    </submittedName>
</protein>
<accession>A0ABV9SUX2</accession>
<feature type="transmembrane region" description="Helical" evidence="1">
    <location>
        <begin position="48"/>
        <end position="71"/>
    </location>
</feature>
<keyword evidence="1" id="KW-0812">Transmembrane</keyword>
<dbReference type="EMBL" id="JBHSJJ010000001">
    <property type="protein sequence ID" value="MFC4870145.1"/>
    <property type="molecule type" value="Genomic_DNA"/>
</dbReference>
<evidence type="ECO:0000256" key="1">
    <source>
        <dbReference type="SAM" id="Phobius"/>
    </source>
</evidence>
<sequence>MRRIIYTLLVTVGMLFGQMGSLFAQCAMCRATIENNVSNGDTTVGAGLNMGILYLLIAPYLLISIIAFFWFRNARSKKKKLSY</sequence>
<name>A0ABV9SUX2_9BACT</name>
<dbReference type="RefSeq" id="WP_377061379.1">
    <property type="nucleotide sequence ID" value="NZ_JBHSJJ010000001.1"/>
</dbReference>
<keyword evidence="1" id="KW-0472">Membrane</keyword>
<gene>
    <name evidence="2" type="ORF">ACFPFU_00485</name>
</gene>